<protein>
    <submittedName>
        <fullName evidence="1">Uncharacterized protein</fullName>
    </submittedName>
</protein>
<reference evidence="1" key="1">
    <citation type="submission" date="2019-08" db="EMBL/GenBank/DDBJ databases">
        <authorList>
            <person name="Kucharzyk K."/>
            <person name="Murdoch R.W."/>
            <person name="Higgins S."/>
            <person name="Loffler F."/>
        </authorList>
    </citation>
    <scope>NUCLEOTIDE SEQUENCE</scope>
</reference>
<accession>A0A644YY56</accession>
<dbReference type="AlphaFoldDB" id="A0A644YY56"/>
<evidence type="ECO:0000313" key="1">
    <source>
        <dbReference type="EMBL" id="MPM33545.1"/>
    </source>
</evidence>
<organism evidence="1">
    <name type="scientific">bioreactor metagenome</name>
    <dbReference type="NCBI Taxonomy" id="1076179"/>
    <lineage>
        <taxon>unclassified sequences</taxon>
        <taxon>metagenomes</taxon>
        <taxon>ecological metagenomes</taxon>
    </lineage>
</organism>
<proteinExistence type="predicted"/>
<dbReference type="EMBL" id="VSSQ01006691">
    <property type="protein sequence ID" value="MPM33545.1"/>
    <property type="molecule type" value="Genomic_DNA"/>
</dbReference>
<gene>
    <name evidence="1" type="ORF">SDC9_80121</name>
</gene>
<sequence>MSASCNKNKRRKMLKKNGWKYVRDFDYPMWVHAGGYCYFPADLYAMSDEEFADIVENTIC</sequence>
<name>A0A644YY56_9ZZZZ</name>
<comment type="caution">
    <text evidence="1">The sequence shown here is derived from an EMBL/GenBank/DDBJ whole genome shotgun (WGS) entry which is preliminary data.</text>
</comment>